<sequence length="103" mass="10873">MHAVIGVWSMDESRHEEQMRTLRGRIVPEVSALPGLAAAYCAHDPETGKYHTTVVFADESSAAGFKQYLEGQSQAAAQAGVTADTLALAEVVAATAPEGEQQS</sequence>
<dbReference type="RefSeq" id="WP_110626102.1">
    <property type="nucleotide sequence ID" value="NZ_CP029788.1"/>
</dbReference>
<accession>A0A2U9NVA1</accession>
<evidence type="ECO:0000313" key="2">
    <source>
        <dbReference type="Proteomes" id="UP000247634"/>
    </source>
</evidence>
<dbReference type="AlphaFoldDB" id="A0A2U9NVA1"/>
<evidence type="ECO:0008006" key="3">
    <source>
        <dbReference type="Google" id="ProtNLM"/>
    </source>
</evidence>
<organism evidence="1 2">
    <name type="scientific">Streptomyces actuosus</name>
    <dbReference type="NCBI Taxonomy" id="1885"/>
    <lineage>
        <taxon>Bacteria</taxon>
        <taxon>Bacillati</taxon>
        <taxon>Actinomycetota</taxon>
        <taxon>Actinomycetes</taxon>
        <taxon>Kitasatosporales</taxon>
        <taxon>Streptomycetaceae</taxon>
        <taxon>Streptomyces</taxon>
    </lineage>
</organism>
<reference evidence="1 2" key="1">
    <citation type="submission" date="2018-06" db="EMBL/GenBank/DDBJ databases">
        <title>The complete genome sequence of a nosiheptide producer Streptomyces actuosus ATCC 25421: deducing the ability of producing a new class III lantibiotics.</title>
        <authorList>
            <person name="Liu W."/>
            <person name="Sun F."/>
            <person name="Hu Y."/>
        </authorList>
    </citation>
    <scope>NUCLEOTIDE SEQUENCE [LARGE SCALE GENOMIC DNA]</scope>
    <source>
        <strain evidence="1 2">ATCC 25421</strain>
    </source>
</reference>
<dbReference type="Gene3D" id="3.30.70.100">
    <property type="match status" value="1"/>
</dbReference>
<gene>
    <name evidence="1" type="ORF">DMT42_01710</name>
</gene>
<protein>
    <recommendedName>
        <fullName evidence="3">Antibiotic biosynthesis monooxygenase</fullName>
    </recommendedName>
</protein>
<evidence type="ECO:0000313" key="1">
    <source>
        <dbReference type="EMBL" id="AWT41166.1"/>
    </source>
</evidence>
<dbReference type="OrthoDB" id="1493538at2"/>
<dbReference type="KEGG" id="sact:DMT42_01710"/>
<keyword evidence="2" id="KW-1185">Reference proteome</keyword>
<name>A0A2U9NVA1_STRAS</name>
<proteinExistence type="predicted"/>
<dbReference type="Proteomes" id="UP000247634">
    <property type="component" value="Chromosome"/>
</dbReference>
<dbReference type="EMBL" id="CP029788">
    <property type="protein sequence ID" value="AWT41166.1"/>
    <property type="molecule type" value="Genomic_DNA"/>
</dbReference>